<sequence length="369" mass="40217">MQRILITGNMGYVGPGVVRHLRQQFPQAELIGYDMAYFAHCLTGAQRLPEARLDRQLFGDVRHLPATLLQGLDAVVHLAAISNDPMGQTYEDVTLEINHQAGIWLARRAKAAGVKAFVFASSCSMYGAGGEGAKTEHSDLNPLTAYARSKVLSEQDLAPLADDNFRVTCLRFATACGWSDRLRLDLVVNDFVAGAVATGRISILSDGTPWRPLIHVQDMARAIEWAIGRPVGCGGSFLAINAGSEEWNYQVKDLAAAIAAAIPGTEVELNLSAPPDKRSYRVDFSLFRQLAPDHQPRRTLADTIAELHEGLLGMGFRDPDFRSSQLMRLRVLTSLREIGQLDASLCWHEPATATSLALRAVAPAEMALS</sequence>
<dbReference type="RefSeq" id="WP_135497038.1">
    <property type="nucleotide sequence ID" value="NZ_SRLD01000011.1"/>
</dbReference>
<dbReference type="PANTHER" id="PTHR43245:SF23">
    <property type="entry name" value="NAD(P)-BINDING DOMAIN-CONTAINING PROTEIN"/>
    <property type="match status" value="1"/>
</dbReference>
<proteinExistence type="predicted"/>
<feature type="domain" description="NAD-dependent epimerase/dehydratase" evidence="1">
    <location>
        <begin position="4"/>
        <end position="230"/>
    </location>
</feature>
<comment type="caution">
    <text evidence="2">The sequence shown here is derived from an EMBL/GenBank/DDBJ whole genome shotgun (WGS) entry which is preliminary data.</text>
</comment>
<dbReference type="SUPFAM" id="SSF51735">
    <property type="entry name" value="NAD(P)-binding Rossmann-fold domains"/>
    <property type="match status" value="1"/>
</dbReference>
<name>A0A4Z0PN37_9BACT</name>
<dbReference type="InterPro" id="IPR050177">
    <property type="entry name" value="Lipid_A_modif_metabolic_enz"/>
</dbReference>
<dbReference type="OrthoDB" id="9801785at2"/>
<dbReference type="CDD" id="cd08946">
    <property type="entry name" value="SDR_e"/>
    <property type="match status" value="1"/>
</dbReference>
<dbReference type="AlphaFoldDB" id="A0A4Z0PN37"/>
<dbReference type="Pfam" id="PF01370">
    <property type="entry name" value="Epimerase"/>
    <property type="match status" value="1"/>
</dbReference>
<evidence type="ECO:0000313" key="3">
    <source>
        <dbReference type="Proteomes" id="UP000297739"/>
    </source>
</evidence>
<keyword evidence="3" id="KW-1185">Reference proteome</keyword>
<dbReference type="InterPro" id="IPR036291">
    <property type="entry name" value="NAD(P)-bd_dom_sf"/>
</dbReference>
<evidence type="ECO:0000259" key="1">
    <source>
        <dbReference type="Pfam" id="PF01370"/>
    </source>
</evidence>
<gene>
    <name evidence="2" type="ORF">E5J99_07150</name>
</gene>
<dbReference type="InterPro" id="IPR001509">
    <property type="entry name" value="Epimerase_deHydtase"/>
</dbReference>
<evidence type="ECO:0000313" key="2">
    <source>
        <dbReference type="EMBL" id="TGE17336.1"/>
    </source>
</evidence>
<dbReference type="Gene3D" id="3.40.50.720">
    <property type="entry name" value="NAD(P)-binding Rossmann-like Domain"/>
    <property type="match status" value="1"/>
</dbReference>
<dbReference type="Proteomes" id="UP000297739">
    <property type="component" value="Unassembled WGS sequence"/>
</dbReference>
<dbReference type="PANTHER" id="PTHR43245">
    <property type="entry name" value="BIFUNCTIONAL POLYMYXIN RESISTANCE PROTEIN ARNA"/>
    <property type="match status" value="1"/>
</dbReference>
<accession>A0A4Z0PN37</accession>
<dbReference type="EMBL" id="SRLD01000011">
    <property type="protein sequence ID" value="TGE17336.1"/>
    <property type="molecule type" value="Genomic_DNA"/>
</dbReference>
<reference evidence="2 3" key="1">
    <citation type="submission" date="2019-04" db="EMBL/GenBank/DDBJ databases">
        <authorList>
            <person name="Feng G."/>
            <person name="Zhang J."/>
            <person name="Zhu H."/>
        </authorList>
    </citation>
    <scope>NUCLEOTIDE SEQUENCE [LARGE SCALE GENOMIC DNA]</scope>
    <source>
        <strain evidence="2 3">JCM 17223</strain>
    </source>
</reference>
<protein>
    <submittedName>
        <fullName evidence="2">SDR family oxidoreductase</fullName>
    </submittedName>
</protein>
<organism evidence="2 3">
    <name type="scientific">Hymenobacter elongatus</name>
    <dbReference type="NCBI Taxonomy" id="877208"/>
    <lineage>
        <taxon>Bacteria</taxon>
        <taxon>Pseudomonadati</taxon>
        <taxon>Bacteroidota</taxon>
        <taxon>Cytophagia</taxon>
        <taxon>Cytophagales</taxon>
        <taxon>Hymenobacteraceae</taxon>
        <taxon>Hymenobacter</taxon>
    </lineage>
</organism>